<sequence length="100" mass="11383">MFLKKVEGVRTIALPDGRVLSHSDLPPENIRRWVASRKEVVVLAVRHGLLSRKSALEKYDLSDEEFACWENALNDHGSKGLKVTLIQNYRQPRGDSERNA</sequence>
<dbReference type="Proteomes" id="UP000592216">
    <property type="component" value="Unassembled WGS sequence"/>
</dbReference>
<dbReference type="SUPFAM" id="SSF48295">
    <property type="entry name" value="TrpR-like"/>
    <property type="match status" value="1"/>
</dbReference>
<evidence type="ECO:0000313" key="2">
    <source>
        <dbReference type="Proteomes" id="UP000592216"/>
    </source>
</evidence>
<dbReference type="AlphaFoldDB" id="A0A850Q784"/>
<dbReference type="InterPro" id="IPR010921">
    <property type="entry name" value="Trp_repressor/repl_initiator"/>
</dbReference>
<dbReference type="InterPro" id="IPR009534">
    <property type="entry name" value="DUF1153"/>
</dbReference>
<accession>A0A850Q784</accession>
<gene>
    <name evidence="1" type="ORF">HJ536_05805</name>
</gene>
<reference evidence="1 2" key="1">
    <citation type="submission" date="2020-04" db="EMBL/GenBank/DDBJ databases">
        <title>Donghicola sp., a member of the Rhodobacteraceae family isolated from mangrove forest in Thailand.</title>
        <authorList>
            <person name="Charoenyingcharoen P."/>
            <person name="Yukphan P."/>
        </authorList>
    </citation>
    <scope>NUCLEOTIDE SEQUENCE [LARGE SCALE GENOMIC DNA]</scope>
    <source>
        <strain evidence="1 2">B5-SW-15</strain>
    </source>
</reference>
<dbReference type="GO" id="GO:0043565">
    <property type="term" value="F:sequence-specific DNA binding"/>
    <property type="evidence" value="ECO:0007669"/>
    <property type="project" value="InterPro"/>
</dbReference>
<dbReference type="Gene3D" id="1.10.10.10">
    <property type="entry name" value="Winged helix-like DNA-binding domain superfamily/Winged helix DNA-binding domain"/>
    <property type="match status" value="1"/>
</dbReference>
<organism evidence="1 2">
    <name type="scientific">Donghicola mangrovi</name>
    <dbReference type="NCBI Taxonomy" id="2729614"/>
    <lineage>
        <taxon>Bacteria</taxon>
        <taxon>Pseudomonadati</taxon>
        <taxon>Pseudomonadota</taxon>
        <taxon>Alphaproteobacteria</taxon>
        <taxon>Rhodobacterales</taxon>
        <taxon>Roseobacteraceae</taxon>
        <taxon>Donghicola</taxon>
    </lineage>
</organism>
<dbReference type="Pfam" id="PF06627">
    <property type="entry name" value="DUF1153"/>
    <property type="match status" value="1"/>
</dbReference>
<proteinExistence type="predicted"/>
<dbReference type="EMBL" id="JABCJE010000002">
    <property type="protein sequence ID" value="NVO22868.1"/>
    <property type="molecule type" value="Genomic_DNA"/>
</dbReference>
<protein>
    <submittedName>
        <fullName evidence="1">DUF1153 domain-containing protein</fullName>
    </submittedName>
</protein>
<comment type="caution">
    <text evidence="1">The sequence shown here is derived from an EMBL/GenBank/DDBJ whole genome shotgun (WGS) entry which is preliminary data.</text>
</comment>
<evidence type="ECO:0000313" key="1">
    <source>
        <dbReference type="EMBL" id="NVO22868.1"/>
    </source>
</evidence>
<name>A0A850Q784_9RHOB</name>
<dbReference type="InterPro" id="IPR036388">
    <property type="entry name" value="WH-like_DNA-bd_sf"/>
</dbReference>
<dbReference type="RefSeq" id="WP_177157003.1">
    <property type="nucleotide sequence ID" value="NZ_JABCJE010000002.1"/>
</dbReference>